<accession>A0A8H7VEZ7</accession>
<protein>
    <submittedName>
        <fullName evidence="2">Uncharacterized protein</fullName>
    </submittedName>
</protein>
<feature type="compositionally biased region" description="Pro residues" evidence="1">
    <location>
        <begin position="1"/>
        <end position="19"/>
    </location>
</feature>
<feature type="region of interest" description="Disordered" evidence="1">
    <location>
        <begin position="1"/>
        <end position="39"/>
    </location>
</feature>
<dbReference type="OrthoDB" id="2289558at2759"/>
<keyword evidence="3" id="KW-1185">Reference proteome</keyword>
<comment type="caution">
    <text evidence="2">The sequence shown here is derived from an EMBL/GenBank/DDBJ whole genome shotgun (WGS) entry which is preliminary data.</text>
</comment>
<feature type="compositionally biased region" description="Gly residues" evidence="1">
    <location>
        <begin position="27"/>
        <end position="36"/>
    </location>
</feature>
<organism evidence="2 3">
    <name type="scientific">Mucor saturninus</name>
    <dbReference type="NCBI Taxonomy" id="64648"/>
    <lineage>
        <taxon>Eukaryota</taxon>
        <taxon>Fungi</taxon>
        <taxon>Fungi incertae sedis</taxon>
        <taxon>Mucoromycota</taxon>
        <taxon>Mucoromycotina</taxon>
        <taxon>Mucoromycetes</taxon>
        <taxon>Mucorales</taxon>
        <taxon>Mucorineae</taxon>
        <taxon>Mucoraceae</taxon>
        <taxon>Mucor</taxon>
    </lineage>
</organism>
<dbReference type="EMBL" id="JAEPRD010000002">
    <property type="protein sequence ID" value="KAG2214013.1"/>
    <property type="molecule type" value="Genomic_DNA"/>
</dbReference>
<name>A0A8H7VEZ7_9FUNG</name>
<dbReference type="AlphaFoldDB" id="A0A8H7VEZ7"/>
<sequence length="147" mass="15078">MQDLGPPPAPKPVTMPPMSPEDKKKFGGGGGGGGGAPAAHVVASPMPMMASPMPMMGGPMMMGGCPTVGGMGPNLVFNFNQPYGMGMPMYGAAPVAVVAEAGCECKEEKPPAKECPPIQVQGDPTWTRPRLVVKKGAKLKDDPCVIM</sequence>
<proteinExistence type="predicted"/>
<gene>
    <name evidence="2" type="ORF">INT47_001284</name>
</gene>
<evidence type="ECO:0000313" key="3">
    <source>
        <dbReference type="Proteomes" id="UP000603453"/>
    </source>
</evidence>
<evidence type="ECO:0000313" key="2">
    <source>
        <dbReference type="EMBL" id="KAG2214013.1"/>
    </source>
</evidence>
<evidence type="ECO:0000256" key="1">
    <source>
        <dbReference type="SAM" id="MobiDB-lite"/>
    </source>
</evidence>
<dbReference type="Proteomes" id="UP000603453">
    <property type="component" value="Unassembled WGS sequence"/>
</dbReference>
<reference evidence="2" key="1">
    <citation type="submission" date="2020-12" db="EMBL/GenBank/DDBJ databases">
        <title>Metabolic potential, ecology and presence of endohyphal bacteria is reflected in genomic diversity of Mucoromycotina.</title>
        <authorList>
            <person name="Muszewska A."/>
            <person name="Okrasinska A."/>
            <person name="Steczkiewicz K."/>
            <person name="Drgas O."/>
            <person name="Orlowska M."/>
            <person name="Perlinska-Lenart U."/>
            <person name="Aleksandrzak-Piekarczyk T."/>
            <person name="Szatraj K."/>
            <person name="Zielenkiewicz U."/>
            <person name="Pilsyk S."/>
            <person name="Malc E."/>
            <person name="Mieczkowski P."/>
            <person name="Kruszewska J.S."/>
            <person name="Biernat P."/>
            <person name="Pawlowska J."/>
        </authorList>
    </citation>
    <scope>NUCLEOTIDE SEQUENCE</scope>
    <source>
        <strain evidence="2">WA0000017839</strain>
    </source>
</reference>